<feature type="active site" evidence="9">
    <location>
        <position position="144"/>
    </location>
</feature>
<feature type="transmembrane region" description="Helical" evidence="9">
    <location>
        <begin position="90"/>
        <end position="111"/>
    </location>
</feature>
<comment type="caution">
    <text evidence="12">The sequence shown here is derived from an EMBL/GenBank/DDBJ whole genome shotgun (WGS) entry which is preliminary data.</text>
</comment>
<keyword evidence="3 9" id="KW-0645">Protease</keyword>
<feature type="transmembrane region" description="Helical" evidence="9">
    <location>
        <begin position="155"/>
        <end position="177"/>
    </location>
</feature>
<dbReference type="EC" id="3.4.23.36" evidence="9"/>
<evidence type="ECO:0000256" key="10">
    <source>
        <dbReference type="RuleBase" id="RU000594"/>
    </source>
</evidence>
<dbReference type="HAMAP" id="MF_00161">
    <property type="entry name" value="LspA"/>
    <property type="match status" value="1"/>
</dbReference>
<feature type="transmembrane region" description="Helical" evidence="9">
    <location>
        <begin position="52"/>
        <end position="69"/>
    </location>
</feature>
<keyword evidence="6 9" id="KW-0378">Hydrolase</keyword>
<evidence type="ECO:0000256" key="3">
    <source>
        <dbReference type="ARBA" id="ARBA00022670"/>
    </source>
</evidence>
<dbReference type="PROSITE" id="PS00855">
    <property type="entry name" value="SPASE_II"/>
    <property type="match status" value="1"/>
</dbReference>
<comment type="catalytic activity">
    <reaction evidence="9 10">
        <text>Release of signal peptides from bacterial membrane prolipoproteins. Hydrolyzes -Xaa-Yaa-Zaa-|-(S,diacylglyceryl)Cys-, in which Xaa is hydrophobic (preferably Leu), and Yaa (Ala or Ser) and Zaa (Gly or Ala) have small, neutral side chains.</text>
        <dbReference type="EC" id="3.4.23.36"/>
    </reaction>
</comment>
<gene>
    <name evidence="9 12" type="primary">lspA</name>
    <name evidence="12" type="ORF">ENS29_16455</name>
</gene>
<evidence type="ECO:0000313" key="12">
    <source>
        <dbReference type="EMBL" id="HGU34417.1"/>
    </source>
</evidence>
<dbReference type="AlphaFoldDB" id="A0A7C4W7W4"/>
<keyword evidence="5 9" id="KW-0064">Aspartyl protease</keyword>
<proteinExistence type="inferred from homology"/>
<dbReference type="InterPro" id="IPR001872">
    <property type="entry name" value="Peptidase_A8"/>
</dbReference>
<keyword evidence="7 9" id="KW-1133">Transmembrane helix</keyword>
<protein>
    <recommendedName>
        <fullName evidence="9">Lipoprotein signal peptidase</fullName>
        <ecNumber evidence="9">3.4.23.36</ecNumber>
    </recommendedName>
    <alternativeName>
        <fullName evidence="9">Prolipoprotein signal peptidase</fullName>
    </alternativeName>
    <alternativeName>
        <fullName evidence="9">Signal peptidase II</fullName>
        <shortName evidence="9">SPase II</shortName>
    </alternativeName>
</protein>
<accession>A0A7C4W7W4</accession>
<name>A0A7C4W7W4_9BACT</name>
<keyword evidence="2 9" id="KW-1003">Cell membrane</keyword>
<dbReference type="NCBIfam" id="TIGR00077">
    <property type="entry name" value="lspA"/>
    <property type="match status" value="1"/>
</dbReference>
<evidence type="ECO:0000256" key="2">
    <source>
        <dbReference type="ARBA" id="ARBA00022475"/>
    </source>
</evidence>
<keyword evidence="4 9" id="KW-0812">Transmembrane</keyword>
<dbReference type="PANTHER" id="PTHR33695">
    <property type="entry name" value="LIPOPROTEIN SIGNAL PEPTIDASE"/>
    <property type="match status" value="1"/>
</dbReference>
<comment type="similarity">
    <text evidence="1 9 11">Belongs to the peptidase A8 family.</text>
</comment>
<dbReference type="GO" id="GO:0006508">
    <property type="term" value="P:proteolysis"/>
    <property type="evidence" value="ECO:0007669"/>
    <property type="project" value="UniProtKB-KW"/>
</dbReference>
<sequence length="183" mass="19993">MFRWGNFAHDAERRSNTLKPSIDRSSLLLLCGIVMGVVLVDQVTKAMLLHTLPAKGAAIAVIPGFFDIVHVRNPGGAFGMFAGKSASLRAFFFLAVSGIAAILMTVFYVQIPKRFRWLRAGLALVIGGAVGNLIDRIRFGEVIDFIDLYVGQWHWPAFNVADSAISIGMGIVVLHVLTNRLPE</sequence>
<evidence type="ECO:0000256" key="9">
    <source>
        <dbReference type="HAMAP-Rule" id="MF_00161"/>
    </source>
</evidence>
<evidence type="ECO:0000256" key="1">
    <source>
        <dbReference type="ARBA" id="ARBA00006139"/>
    </source>
</evidence>
<evidence type="ECO:0000256" key="6">
    <source>
        <dbReference type="ARBA" id="ARBA00022801"/>
    </source>
</evidence>
<feature type="transmembrane region" description="Helical" evidence="9">
    <location>
        <begin position="117"/>
        <end position="134"/>
    </location>
</feature>
<organism evidence="12">
    <name type="scientific">Desulfatirhabdium butyrativorans</name>
    <dbReference type="NCBI Taxonomy" id="340467"/>
    <lineage>
        <taxon>Bacteria</taxon>
        <taxon>Pseudomonadati</taxon>
        <taxon>Thermodesulfobacteriota</taxon>
        <taxon>Desulfobacteria</taxon>
        <taxon>Desulfobacterales</taxon>
        <taxon>Desulfatirhabdiaceae</taxon>
        <taxon>Desulfatirhabdium</taxon>
    </lineage>
</organism>
<feature type="active site" evidence="9">
    <location>
        <position position="162"/>
    </location>
</feature>
<evidence type="ECO:0000256" key="8">
    <source>
        <dbReference type="ARBA" id="ARBA00023136"/>
    </source>
</evidence>
<dbReference type="Pfam" id="PF01252">
    <property type="entry name" value="Peptidase_A8"/>
    <property type="match status" value="1"/>
</dbReference>
<reference evidence="12" key="1">
    <citation type="journal article" date="2020" name="mSystems">
        <title>Genome- and Community-Level Interaction Insights into Carbon Utilization and Element Cycling Functions of Hydrothermarchaeota in Hydrothermal Sediment.</title>
        <authorList>
            <person name="Zhou Z."/>
            <person name="Liu Y."/>
            <person name="Xu W."/>
            <person name="Pan J."/>
            <person name="Luo Z.H."/>
            <person name="Li M."/>
        </authorList>
    </citation>
    <scope>NUCLEOTIDE SEQUENCE [LARGE SCALE GENOMIC DNA]</scope>
    <source>
        <strain evidence="12">SpSt-477</strain>
    </source>
</reference>
<dbReference type="EMBL" id="DSUH01000376">
    <property type="protein sequence ID" value="HGU34417.1"/>
    <property type="molecule type" value="Genomic_DNA"/>
</dbReference>
<dbReference type="PANTHER" id="PTHR33695:SF1">
    <property type="entry name" value="LIPOPROTEIN SIGNAL PEPTIDASE"/>
    <property type="match status" value="1"/>
</dbReference>
<evidence type="ECO:0000256" key="5">
    <source>
        <dbReference type="ARBA" id="ARBA00022750"/>
    </source>
</evidence>
<evidence type="ECO:0000256" key="4">
    <source>
        <dbReference type="ARBA" id="ARBA00022692"/>
    </source>
</evidence>
<dbReference type="PRINTS" id="PR00781">
    <property type="entry name" value="LIPOSIGPTASE"/>
</dbReference>
<evidence type="ECO:0000256" key="11">
    <source>
        <dbReference type="RuleBase" id="RU004181"/>
    </source>
</evidence>
<dbReference type="GO" id="GO:0005886">
    <property type="term" value="C:plasma membrane"/>
    <property type="evidence" value="ECO:0007669"/>
    <property type="project" value="UniProtKB-SubCell"/>
</dbReference>
<feature type="transmembrane region" description="Helical" evidence="9">
    <location>
        <begin position="21"/>
        <end position="40"/>
    </location>
</feature>
<comment type="pathway">
    <text evidence="9">Protein modification; lipoprotein biosynthesis (signal peptide cleavage).</text>
</comment>
<keyword evidence="8 9" id="KW-0472">Membrane</keyword>
<dbReference type="GO" id="GO:0004190">
    <property type="term" value="F:aspartic-type endopeptidase activity"/>
    <property type="evidence" value="ECO:0007669"/>
    <property type="project" value="UniProtKB-UniRule"/>
</dbReference>
<comment type="subcellular location">
    <subcellularLocation>
        <location evidence="9">Cell membrane</location>
        <topology evidence="9">Multi-pass membrane protein</topology>
    </subcellularLocation>
</comment>
<dbReference type="UniPathway" id="UPA00665"/>
<evidence type="ECO:0000256" key="7">
    <source>
        <dbReference type="ARBA" id="ARBA00022989"/>
    </source>
</evidence>
<comment type="function">
    <text evidence="9 10">This protein specifically catalyzes the removal of signal peptides from prolipoproteins.</text>
</comment>